<organism evidence="3 4">
    <name type="scientific">Nitrospirillum iridis</name>
    <dbReference type="NCBI Taxonomy" id="765888"/>
    <lineage>
        <taxon>Bacteria</taxon>
        <taxon>Pseudomonadati</taxon>
        <taxon>Pseudomonadota</taxon>
        <taxon>Alphaproteobacteria</taxon>
        <taxon>Rhodospirillales</taxon>
        <taxon>Azospirillaceae</taxon>
        <taxon>Nitrospirillum</taxon>
    </lineage>
</organism>
<protein>
    <recommendedName>
        <fullName evidence="2">HTH LytTR-type domain-containing protein</fullName>
    </recommendedName>
</protein>
<dbReference type="PANTHER" id="PTHR37299:SF1">
    <property type="entry name" value="STAGE 0 SPORULATION PROTEIN A HOMOLOG"/>
    <property type="match status" value="1"/>
</dbReference>
<dbReference type="AlphaFoldDB" id="A0A7X0AUF7"/>
<keyword evidence="1" id="KW-0812">Transmembrane</keyword>
<proteinExistence type="predicted"/>
<keyword evidence="4" id="KW-1185">Reference proteome</keyword>
<gene>
    <name evidence="3" type="ORF">FHS74_000850</name>
</gene>
<feature type="transmembrane region" description="Helical" evidence="1">
    <location>
        <begin position="137"/>
        <end position="154"/>
    </location>
</feature>
<dbReference type="GO" id="GO:0000156">
    <property type="term" value="F:phosphorelay response regulator activity"/>
    <property type="evidence" value="ECO:0007669"/>
    <property type="project" value="InterPro"/>
</dbReference>
<evidence type="ECO:0000313" key="4">
    <source>
        <dbReference type="Proteomes" id="UP000539175"/>
    </source>
</evidence>
<comment type="caution">
    <text evidence="3">The sequence shown here is derived from an EMBL/GenBank/DDBJ whole genome shotgun (WGS) entry which is preliminary data.</text>
</comment>
<sequence>MGRLSAFWDTPNLKAWALVWLGFAFLPTTINAFSMLTDYARTNRAIPAWEPFLWEYSSGVALLLALPLVRWSINHTPVWAEARLRFIGQYAATAVVFSLVHLSAMMLLRTVAYGALGQSYDFEDWRNDLPYEFRRDLLTYLLVVLVVVGVRHLIRLSRSLALVEATAASLAAAGRERPPAAAPLRLEVKVGSRRLYLNPADVLVVKSAGNYVEVITAEAAYLVRRTLAEFQAELPVTVFVRVHRSYLVNRAAIARTDGRPSGDMDITLTNGAVVPVSRRYKSELF</sequence>
<dbReference type="Pfam" id="PF04397">
    <property type="entry name" value="LytTR"/>
    <property type="match status" value="1"/>
</dbReference>
<dbReference type="GO" id="GO:0003677">
    <property type="term" value="F:DNA binding"/>
    <property type="evidence" value="ECO:0007669"/>
    <property type="project" value="InterPro"/>
</dbReference>
<name>A0A7X0AUF7_9PROT</name>
<dbReference type="Gene3D" id="2.40.50.1020">
    <property type="entry name" value="LytTr DNA-binding domain"/>
    <property type="match status" value="1"/>
</dbReference>
<dbReference type="InterPro" id="IPR012379">
    <property type="entry name" value="LytTR_MHYE"/>
</dbReference>
<dbReference type="RefSeq" id="WP_184797751.1">
    <property type="nucleotide sequence ID" value="NZ_JACIIZ010000002.1"/>
</dbReference>
<dbReference type="Proteomes" id="UP000539175">
    <property type="component" value="Unassembled WGS sequence"/>
</dbReference>
<dbReference type="InterPro" id="IPR046947">
    <property type="entry name" value="LytR-like"/>
</dbReference>
<feature type="transmembrane region" description="Helical" evidence="1">
    <location>
        <begin position="94"/>
        <end position="117"/>
    </location>
</feature>
<dbReference type="EMBL" id="JACIIZ010000002">
    <property type="protein sequence ID" value="MBB6250309.1"/>
    <property type="molecule type" value="Genomic_DNA"/>
</dbReference>
<dbReference type="SMART" id="SM00850">
    <property type="entry name" value="LytTR"/>
    <property type="match status" value="1"/>
</dbReference>
<feature type="domain" description="HTH LytTR-type" evidence="2">
    <location>
        <begin position="186"/>
        <end position="285"/>
    </location>
</feature>
<dbReference type="PROSITE" id="PS50930">
    <property type="entry name" value="HTH_LYTTR"/>
    <property type="match status" value="1"/>
</dbReference>
<evidence type="ECO:0000259" key="2">
    <source>
        <dbReference type="PROSITE" id="PS50930"/>
    </source>
</evidence>
<reference evidence="3 4" key="1">
    <citation type="submission" date="2020-08" db="EMBL/GenBank/DDBJ databases">
        <title>Genomic Encyclopedia of Type Strains, Phase IV (KMG-IV): sequencing the most valuable type-strain genomes for metagenomic binning, comparative biology and taxonomic classification.</title>
        <authorList>
            <person name="Goeker M."/>
        </authorList>
    </citation>
    <scope>NUCLEOTIDE SEQUENCE [LARGE SCALE GENOMIC DNA]</scope>
    <source>
        <strain evidence="3 4">DSM 22198</strain>
    </source>
</reference>
<evidence type="ECO:0000256" key="1">
    <source>
        <dbReference type="SAM" id="Phobius"/>
    </source>
</evidence>
<accession>A0A7X0AUF7</accession>
<keyword evidence="1" id="KW-0472">Membrane</keyword>
<evidence type="ECO:0000313" key="3">
    <source>
        <dbReference type="EMBL" id="MBB6250309.1"/>
    </source>
</evidence>
<dbReference type="PIRSF" id="PIRSF031767">
    <property type="entry name" value="MHYE_LytTR"/>
    <property type="match status" value="1"/>
</dbReference>
<dbReference type="PANTHER" id="PTHR37299">
    <property type="entry name" value="TRANSCRIPTIONAL REGULATOR-RELATED"/>
    <property type="match status" value="1"/>
</dbReference>
<dbReference type="InterPro" id="IPR007492">
    <property type="entry name" value="LytTR_DNA-bd_dom"/>
</dbReference>
<keyword evidence="1" id="KW-1133">Transmembrane helix</keyword>